<evidence type="ECO:0000259" key="6">
    <source>
        <dbReference type="PROSITE" id="PS51078"/>
    </source>
</evidence>
<feature type="domain" description="IclR-ED" evidence="6">
    <location>
        <begin position="86"/>
        <end position="269"/>
    </location>
</feature>
<keyword evidence="3" id="KW-0804">Transcription</keyword>
<evidence type="ECO:0000256" key="2">
    <source>
        <dbReference type="ARBA" id="ARBA00023125"/>
    </source>
</evidence>
<feature type="domain" description="HTH iclR-type" evidence="5">
    <location>
        <begin position="23"/>
        <end position="85"/>
    </location>
</feature>
<dbReference type="AlphaFoldDB" id="A0A4P7D8P7"/>
<dbReference type="InterPro" id="IPR050707">
    <property type="entry name" value="HTH_MetabolicPath_Reg"/>
</dbReference>
<protein>
    <submittedName>
        <fullName evidence="7">IclR family transcriptional regulator</fullName>
    </submittedName>
</protein>
<dbReference type="InterPro" id="IPR036390">
    <property type="entry name" value="WH_DNA-bd_sf"/>
</dbReference>
<dbReference type="Pfam" id="PF01614">
    <property type="entry name" value="IclR_C"/>
    <property type="match status" value="1"/>
</dbReference>
<evidence type="ECO:0000256" key="3">
    <source>
        <dbReference type="ARBA" id="ARBA00023163"/>
    </source>
</evidence>
<dbReference type="PROSITE" id="PS51078">
    <property type="entry name" value="ICLR_ED"/>
    <property type="match status" value="1"/>
</dbReference>
<sequence length="281" mass="30016">MTVQKKTEDVEQAEQTDDQRPGIQSVEIGAEILSALATFGRPVPLRSLAAKCGMPVGKVHRYLVSLTRSGLVEQDAMSGHYGVGRSAIAIGLSGLWACSPVKEAARAIAQLRDATRETTFGAIWTDMGPTVCLLEESDRPIYMNVRVGALLPVYQSAAGRVFAAHLPEELIRRVVKLQEHALSTPVEKLTSVQARELHQETRANGYAGVAGSSVPGVNAVAAPVHDYKGNVTVVIGLLGREHDLPLSGESAQIRSLLDCAALASERLGYRAGATGQQERDD</sequence>
<reference evidence="7 8" key="1">
    <citation type="submission" date="2019-03" db="EMBL/GenBank/DDBJ databases">
        <title>Paraburkholderia sp. 7MH5, isolated from subtropical forest soil.</title>
        <authorList>
            <person name="Gao Z.-H."/>
            <person name="Qiu L.-H."/>
        </authorList>
    </citation>
    <scope>NUCLEOTIDE SEQUENCE [LARGE SCALE GENOMIC DNA]</scope>
    <source>
        <strain evidence="7 8">7MH5</strain>
    </source>
</reference>
<dbReference type="InterPro" id="IPR005471">
    <property type="entry name" value="Tscrpt_reg_IclR_N"/>
</dbReference>
<dbReference type="InterPro" id="IPR014757">
    <property type="entry name" value="Tscrpt_reg_IclR_C"/>
</dbReference>
<dbReference type="OrthoDB" id="9807558at2"/>
<dbReference type="PANTHER" id="PTHR30136:SF8">
    <property type="entry name" value="TRANSCRIPTIONAL REGULATORY PROTEIN"/>
    <property type="match status" value="1"/>
</dbReference>
<evidence type="ECO:0000259" key="5">
    <source>
        <dbReference type="PROSITE" id="PS51077"/>
    </source>
</evidence>
<dbReference type="Proteomes" id="UP000295727">
    <property type="component" value="Chromosome 4"/>
</dbReference>
<keyword evidence="2" id="KW-0238">DNA-binding</keyword>
<name>A0A4P7D8P7_9BURK</name>
<dbReference type="EMBL" id="CP038151">
    <property type="protein sequence ID" value="QBR03052.1"/>
    <property type="molecule type" value="Genomic_DNA"/>
</dbReference>
<dbReference type="KEGG" id="ppai:E1956_38395"/>
<accession>A0A4P7D8P7</accession>
<gene>
    <name evidence="7" type="ORF">E1956_38395</name>
</gene>
<dbReference type="InterPro" id="IPR036388">
    <property type="entry name" value="WH-like_DNA-bd_sf"/>
</dbReference>
<dbReference type="GO" id="GO:0003700">
    <property type="term" value="F:DNA-binding transcription factor activity"/>
    <property type="evidence" value="ECO:0007669"/>
    <property type="project" value="TreeGrafter"/>
</dbReference>
<dbReference type="Gene3D" id="1.10.10.10">
    <property type="entry name" value="Winged helix-like DNA-binding domain superfamily/Winged helix DNA-binding domain"/>
    <property type="match status" value="1"/>
</dbReference>
<dbReference type="GO" id="GO:0003677">
    <property type="term" value="F:DNA binding"/>
    <property type="evidence" value="ECO:0007669"/>
    <property type="project" value="UniProtKB-KW"/>
</dbReference>
<evidence type="ECO:0000256" key="1">
    <source>
        <dbReference type="ARBA" id="ARBA00023015"/>
    </source>
</evidence>
<dbReference type="PANTHER" id="PTHR30136">
    <property type="entry name" value="HELIX-TURN-HELIX TRANSCRIPTIONAL REGULATOR, ICLR FAMILY"/>
    <property type="match status" value="1"/>
</dbReference>
<proteinExistence type="predicted"/>
<dbReference type="SUPFAM" id="SSF55781">
    <property type="entry name" value="GAF domain-like"/>
    <property type="match status" value="1"/>
</dbReference>
<dbReference type="Pfam" id="PF09339">
    <property type="entry name" value="HTH_IclR"/>
    <property type="match status" value="1"/>
</dbReference>
<keyword evidence="8" id="KW-1185">Reference proteome</keyword>
<dbReference type="PROSITE" id="PS51077">
    <property type="entry name" value="HTH_ICLR"/>
    <property type="match status" value="1"/>
</dbReference>
<evidence type="ECO:0000313" key="8">
    <source>
        <dbReference type="Proteomes" id="UP000295727"/>
    </source>
</evidence>
<dbReference type="GO" id="GO:0045892">
    <property type="term" value="P:negative regulation of DNA-templated transcription"/>
    <property type="evidence" value="ECO:0007669"/>
    <property type="project" value="TreeGrafter"/>
</dbReference>
<dbReference type="Gene3D" id="3.30.450.40">
    <property type="match status" value="1"/>
</dbReference>
<dbReference type="SUPFAM" id="SSF46785">
    <property type="entry name" value="Winged helix' DNA-binding domain"/>
    <property type="match status" value="1"/>
</dbReference>
<evidence type="ECO:0000256" key="4">
    <source>
        <dbReference type="SAM" id="MobiDB-lite"/>
    </source>
</evidence>
<dbReference type="InterPro" id="IPR029016">
    <property type="entry name" value="GAF-like_dom_sf"/>
</dbReference>
<evidence type="ECO:0000313" key="7">
    <source>
        <dbReference type="EMBL" id="QBR03052.1"/>
    </source>
</evidence>
<dbReference type="SMART" id="SM00346">
    <property type="entry name" value="HTH_ICLR"/>
    <property type="match status" value="1"/>
</dbReference>
<keyword evidence="1" id="KW-0805">Transcription regulation</keyword>
<feature type="region of interest" description="Disordered" evidence="4">
    <location>
        <begin position="1"/>
        <end position="21"/>
    </location>
</feature>
<organism evidence="7 8">
    <name type="scientific">Paraburkholderia pallida</name>
    <dbReference type="NCBI Taxonomy" id="2547399"/>
    <lineage>
        <taxon>Bacteria</taxon>
        <taxon>Pseudomonadati</taxon>
        <taxon>Pseudomonadota</taxon>
        <taxon>Betaproteobacteria</taxon>
        <taxon>Burkholderiales</taxon>
        <taxon>Burkholderiaceae</taxon>
        <taxon>Paraburkholderia</taxon>
    </lineage>
</organism>